<proteinExistence type="predicted"/>
<evidence type="ECO:0000313" key="2">
    <source>
        <dbReference type="Proteomes" id="UP000251576"/>
    </source>
</evidence>
<evidence type="ECO:0000313" key="1">
    <source>
        <dbReference type="EMBL" id="RAZ65654.1"/>
    </source>
</evidence>
<protein>
    <submittedName>
        <fullName evidence="1">Uncharacterized protein</fullName>
    </submittedName>
</protein>
<gene>
    <name evidence="1" type="ORF">DP202_15300</name>
</gene>
<name>A0A330G804_ENTCL</name>
<dbReference type="RefSeq" id="WP_112781187.1">
    <property type="nucleotide sequence ID" value="NZ_CABMNQ010000028.1"/>
</dbReference>
<accession>A0A330G804</accession>
<dbReference type="EMBL" id="QMDH01000028">
    <property type="protein sequence ID" value="RAZ65654.1"/>
    <property type="molecule type" value="Genomic_DNA"/>
</dbReference>
<organism evidence="1 2">
    <name type="scientific">Enterobacter cloacae</name>
    <dbReference type="NCBI Taxonomy" id="550"/>
    <lineage>
        <taxon>Bacteria</taxon>
        <taxon>Pseudomonadati</taxon>
        <taxon>Pseudomonadota</taxon>
        <taxon>Gammaproteobacteria</taxon>
        <taxon>Enterobacterales</taxon>
        <taxon>Enterobacteriaceae</taxon>
        <taxon>Enterobacter</taxon>
        <taxon>Enterobacter cloacae complex</taxon>
    </lineage>
</organism>
<reference evidence="1 2" key="1">
    <citation type="submission" date="2018-06" db="EMBL/GenBank/DDBJ databases">
        <title>ACT-28, a chromosomally-encoded AmpC with carbapenemase activity from Enterobacter kobei.</title>
        <authorList>
            <person name="Jousset A.B."/>
            <person name="Oueslati S."/>
            <person name="Bernabeu S."/>
            <person name="Takissian J."/>
            <person name="Creton E."/>
            <person name="Vogel A."/>
            <person name="Cotellon G."/>
            <person name="Bonnin R.A."/>
            <person name="Dortet L."/>
            <person name="Naas T."/>
        </authorList>
    </citation>
    <scope>NUCLEOTIDE SEQUENCE [LARGE SCALE GENOMIC DNA]</scope>
    <source>
        <strain evidence="1 2">99B3</strain>
    </source>
</reference>
<sequence>MKIRLLSALGCALVGGVVGLAICTFLSHRGDALACSTEFNFIRNQGRASEVKVNAIAQFYFHKDGTGLTTYKGAASAEGRNMIIDRDIDFNWHRRDDDNVIVLTYTKTWRRHNDNTPDTQWGSFARPTARYYLTLSELSPSVWLIQDRLYPTYICRGE</sequence>
<comment type="caution">
    <text evidence="1">The sequence shown here is derived from an EMBL/GenBank/DDBJ whole genome shotgun (WGS) entry which is preliminary data.</text>
</comment>
<dbReference type="AlphaFoldDB" id="A0A330G804"/>
<dbReference type="Proteomes" id="UP000251576">
    <property type="component" value="Unassembled WGS sequence"/>
</dbReference>